<evidence type="ECO:0000313" key="8">
    <source>
        <dbReference type="Proteomes" id="UP000824106"/>
    </source>
</evidence>
<dbReference type="InterPro" id="IPR001790">
    <property type="entry name" value="Ribosomal_uL10"/>
</dbReference>
<dbReference type="EMBL" id="DXAZ01000121">
    <property type="protein sequence ID" value="HIZ71569.1"/>
    <property type="molecule type" value="Genomic_DNA"/>
</dbReference>
<sequence>MEVTLVSREQVLQEKQQIVEELVEKFQNSAAFVIVNYRGLTVAEVTDLRKQLRDAGVEMRVVKNTMLRKAAELAEIEELNEVFVGPTAIAFSEEEVVAPAKIMVEFAQEVEALEVKGGYMEGEVVTVETIEAVAKLPDREGLLSMLLSVLQAPIRNTALAFKAVADKKEEEDAA</sequence>
<reference evidence="7" key="1">
    <citation type="journal article" date="2021" name="PeerJ">
        <title>Extensive microbial diversity within the chicken gut microbiome revealed by metagenomics and culture.</title>
        <authorList>
            <person name="Gilroy R."/>
            <person name="Ravi A."/>
            <person name="Getino M."/>
            <person name="Pursley I."/>
            <person name="Horton D.L."/>
            <person name="Alikhan N.F."/>
            <person name="Baker D."/>
            <person name="Gharbi K."/>
            <person name="Hall N."/>
            <person name="Watson M."/>
            <person name="Adriaenssens E.M."/>
            <person name="Foster-Nyarko E."/>
            <person name="Jarju S."/>
            <person name="Secka A."/>
            <person name="Antonio M."/>
            <person name="Oren A."/>
            <person name="Chaudhuri R.R."/>
            <person name="La Ragione R."/>
            <person name="Hildebrand F."/>
            <person name="Pallen M.J."/>
        </authorList>
    </citation>
    <scope>NUCLEOTIDE SEQUENCE</scope>
    <source>
        <strain evidence="7">CHK169-4300</strain>
    </source>
</reference>
<dbReference type="CDD" id="cd05797">
    <property type="entry name" value="Ribosomal_L10"/>
    <property type="match status" value="1"/>
</dbReference>
<evidence type="ECO:0000256" key="4">
    <source>
        <dbReference type="ARBA" id="ARBA00026025"/>
    </source>
</evidence>
<comment type="function">
    <text evidence="6">Forms part of the ribosomal stalk, playing a central role in the interaction of the ribosome with GTP-bound translation factors.</text>
</comment>
<dbReference type="GO" id="GO:0070180">
    <property type="term" value="F:large ribosomal subunit rRNA binding"/>
    <property type="evidence" value="ECO:0007669"/>
    <property type="project" value="UniProtKB-UniRule"/>
</dbReference>
<dbReference type="Pfam" id="PF00466">
    <property type="entry name" value="Ribosomal_L10"/>
    <property type="match status" value="1"/>
</dbReference>
<proteinExistence type="inferred from homology"/>
<dbReference type="GO" id="GO:0003735">
    <property type="term" value="F:structural constituent of ribosome"/>
    <property type="evidence" value="ECO:0007669"/>
    <property type="project" value="InterPro"/>
</dbReference>
<evidence type="ECO:0000256" key="1">
    <source>
        <dbReference type="ARBA" id="ARBA00008889"/>
    </source>
</evidence>
<evidence type="ECO:0000256" key="3">
    <source>
        <dbReference type="ARBA" id="ARBA00023274"/>
    </source>
</evidence>
<keyword evidence="6" id="KW-0694">RNA-binding</keyword>
<dbReference type="InterPro" id="IPR002363">
    <property type="entry name" value="Ribosomal_uL10_CS_bac"/>
</dbReference>
<keyword evidence="2 6" id="KW-0689">Ribosomal protein</keyword>
<dbReference type="Gene3D" id="3.30.70.1730">
    <property type="match status" value="1"/>
</dbReference>
<dbReference type="AlphaFoldDB" id="A0A9D2G1X6"/>
<evidence type="ECO:0000256" key="6">
    <source>
        <dbReference type="HAMAP-Rule" id="MF_00362"/>
    </source>
</evidence>
<dbReference type="SUPFAM" id="SSF160369">
    <property type="entry name" value="Ribosomal protein L10-like"/>
    <property type="match status" value="1"/>
</dbReference>
<gene>
    <name evidence="6 7" type="primary">rplJ</name>
    <name evidence="7" type="ORF">H9808_07400</name>
</gene>
<comment type="subunit">
    <text evidence="4 6">Part of the ribosomal stalk of the 50S ribosomal subunit. The N-terminus interacts with L11 and the large rRNA to form the base of the stalk. The C-terminus forms an elongated spine to which L12 dimers bind in a sequential fashion forming a multimeric L10(L12)X complex.</text>
</comment>
<dbReference type="InterPro" id="IPR022973">
    <property type="entry name" value="Ribosomal_uL10_bac"/>
</dbReference>
<dbReference type="NCBIfam" id="NF000955">
    <property type="entry name" value="PRK00099.1-1"/>
    <property type="match status" value="1"/>
</dbReference>
<dbReference type="InterPro" id="IPR043141">
    <property type="entry name" value="Ribosomal_uL10-like_sf"/>
</dbReference>
<dbReference type="GO" id="GO:0006412">
    <property type="term" value="P:translation"/>
    <property type="evidence" value="ECO:0007669"/>
    <property type="project" value="UniProtKB-UniRule"/>
</dbReference>
<keyword evidence="6" id="KW-0699">rRNA-binding</keyword>
<comment type="caution">
    <text evidence="7">The sequence shown here is derived from an EMBL/GenBank/DDBJ whole genome shotgun (WGS) entry which is preliminary data.</text>
</comment>
<reference evidence="7" key="2">
    <citation type="submission" date="2021-04" db="EMBL/GenBank/DDBJ databases">
        <authorList>
            <person name="Gilroy R."/>
        </authorList>
    </citation>
    <scope>NUCLEOTIDE SEQUENCE</scope>
    <source>
        <strain evidence="7">CHK169-4300</strain>
    </source>
</reference>
<dbReference type="InterPro" id="IPR047865">
    <property type="entry name" value="Ribosomal_uL10_bac_type"/>
</dbReference>
<protein>
    <recommendedName>
        <fullName evidence="5 6">Large ribosomal subunit protein uL10</fullName>
    </recommendedName>
</protein>
<organism evidence="7 8">
    <name type="scientific">Candidatus Atopostipes pullistercoris</name>
    <dbReference type="NCBI Taxonomy" id="2838467"/>
    <lineage>
        <taxon>Bacteria</taxon>
        <taxon>Bacillati</taxon>
        <taxon>Bacillota</taxon>
        <taxon>Bacilli</taxon>
        <taxon>Lactobacillales</taxon>
        <taxon>Carnobacteriaceae</taxon>
        <taxon>Atopostipes</taxon>
    </lineage>
</organism>
<dbReference type="Proteomes" id="UP000824106">
    <property type="component" value="Unassembled WGS sequence"/>
</dbReference>
<accession>A0A9D2G1X6</accession>
<dbReference type="PROSITE" id="PS01109">
    <property type="entry name" value="RIBOSOMAL_L10"/>
    <property type="match status" value="1"/>
</dbReference>
<evidence type="ECO:0000313" key="7">
    <source>
        <dbReference type="EMBL" id="HIZ71569.1"/>
    </source>
</evidence>
<name>A0A9D2G1X6_9LACT</name>
<comment type="similarity">
    <text evidence="1 6">Belongs to the universal ribosomal protein uL10 family.</text>
</comment>
<dbReference type="PANTHER" id="PTHR11560">
    <property type="entry name" value="39S RIBOSOMAL PROTEIN L10, MITOCHONDRIAL"/>
    <property type="match status" value="1"/>
</dbReference>
<keyword evidence="3 6" id="KW-0687">Ribonucleoprotein</keyword>
<evidence type="ECO:0000256" key="2">
    <source>
        <dbReference type="ARBA" id="ARBA00022980"/>
    </source>
</evidence>
<evidence type="ECO:0000256" key="5">
    <source>
        <dbReference type="ARBA" id="ARBA00035202"/>
    </source>
</evidence>
<dbReference type="HAMAP" id="MF_00362">
    <property type="entry name" value="Ribosomal_uL10"/>
    <property type="match status" value="1"/>
</dbReference>
<dbReference type="GO" id="GO:0015934">
    <property type="term" value="C:large ribosomal subunit"/>
    <property type="evidence" value="ECO:0007669"/>
    <property type="project" value="InterPro"/>
</dbReference>